<organism evidence="2 3">
    <name type="scientific">Dorcoceras hygrometricum</name>
    <dbReference type="NCBI Taxonomy" id="472368"/>
    <lineage>
        <taxon>Eukaryota</taxon>
        <taxon>Viridiplantae</taxon>
        <taxon>Streptophyta</taxon>
        <taxon>Embryophyta</taxon>
        <taxon>Tracheophyta</taxon>
        <taxon>Spermatophyta</taxon>
        <taxon>Magnoliopsida</taxon>
        <taxon>eudicotyledons</taxon>
        <taxon>Gunneridae</taxon>
        <taxon>Pentapetalae</taxon>
        <taxon>asterids</taxon>
        <taxon>lamiids</taxon>
        <taxon>Lamiales</taxon>
        <taxon>Gesneriaceae</taxon>
        <taxon>Didymocarpoideae</taxon>
        <taxon>Trichosporeae</taxon>
        <taxon>Loxocarpinae</taxon>
        <taxon>Dorcoceras</taxon>
    </lineage>
</organism>
<feature type="region of interest" description="Disordered" evidence="1">
    <location>
        <begin position="238"/>
        <end position="266"/>
    </location>
</feature>
<dbReference type="EMBL" id="KQ989697">
    <property type="protein sequence ID" value="KZV53999.1"/>
    <property type="molecule type" value="Genomic_DNA"/>
</dbReference>
<proteinExistence type="predicted"/>
<name>A0A2Z7D653_9LAMI</name>
<protein>
    <submittedName>
        <fullName evidence="2">1,4-alpha-glucan-branching enzyme 2, chloroplastic/amyloplastic-like</fullName>
    </submittedName>
</protein>
<feature type="compositionally biased region" description="Basic and acidic residues" evidence="1">
    <location>
        <begin position="238"/>
        <end position="257"/>
    </location>
</feature>
<reference evidence="2 3" key="1">
    <citation type="journal article" date="2015" name="Proc. Natl. Acad. Sci. U.S.A.">
        <title>The resurrection genome of Boea hygrometrica: A blueprint for survival of dehydration.</title>
        <authorList>
            <person name="Xiao L."/>
            <person name="Yang G."/>
            <person name="Zhang L."/>
            <person name="Yang X."/>
            <person name="Zhao S."/>
            <person name="Ji Z."/>
            <person name="Zhou Q."/>
            <person name="Hu M."/>
            <person name="Wang Y."/>
            <person name="Chen M."/>
            <person name="Xu Y."/>
            <person name="Jin H."/>
            <person name="Xiao X."/>
            <person name="Hu G."/>
            <person name="Bao F."/>
            <person name="Hu Y."/>
            <person name="Wan P."/>
            <person name="Li L."/>
            <person name="Deng X."/>
            <person name="Kuang T."/>
            <person name="Xiang C."/>
            <person name="Zhu J.K."/>
            <person name="Oliver M.J."/>
            <person name="He Y."/>
        </authorList>
    </citation>
    <scope>NUCLEOTIDE SEQUENCE [LARGE SCALE GENOMIC DNA]</scope>
    <source>
        <strain evidence="3">cv. XS01</strain>
    </source>
</reference>
<dbReference type="AlphaFoldDB" id="A0A2Z7D653"/>
<accession>A0A2Z7D653</accession>
<gene>
    <name evidence="2" type="ORF">F511_39884</name>
</gene>
<evidence type="ECO:0000313" key="2">
    <source>
        <dbReference type="EMBL" id="KZV53999.1"/>
    </source>
</evidence>
<keyword evidence="3" id="KW-1185">Reference proteome</keyword>
<evidence type="ECO:0000313" key="3">
    <source>
        <dbReference type="Proteomes" id="UP000250235"/>
    </source>
</evidence>
<evidence type="ECO:0000256" key="1">
    <source>
        <dbReference type="SAM" id="MobiDB-lite"/>
    </source>
</evidence>
<sequence length="266" mass="28928">MRIRPPELETSMCDAKYHVSLCAAPPLSNIAAAAAASPPLAGICSGQLFEEFPSVLISSGLLVQADEGVSLLVMDLIDKRPAAEDSAPVIPKKRHTVKGKASLDVVPVAQDVVPLQIIEQIPAATVVKSPAPKSISRKRRLVLPTGSDDEIMDTQEPVKDTDEIAEKHTHEIDDIIRQITAETSKMGLDEKEQEEQRVDETDIGDDFDQWLVESFKDFVVNETGTVVEAESSKVPVVEKDMDKAVGSKHTEEEHMSIDDLLTLGGK</sequence>
<dbReference type="Proteomes" id="UP000250235">
    <property type="component" value="Unassembled WGS sequence"/>
</dbReference>